<dbReference type="SMART" id="SM00813">
    <property type="entry name" value="Alpha-L-AF_C"/>
    <property type="match status" value="1"/>
</dbReference>
<dbReference type="GO" id="GO:0031222">
    <property type="term" value="P:arabinan catabolic process"/>
    <property type="evidence" value="ECO:0007669"/>
    <property type="project" value="UniProtKB-UniPathway"/>
</dbReference>
<dbReference type="InterPro" id="IPR010720">
    <property type="entry name" value="Alpha-L-AF_C"/>
</dbReference>
<dbReference type="Proteomes" id="UP000292957">
    <property type="component" value="Unassembled WGS sequence"/>
</dbReference>
<dbReference type="Gene3D" id="3.20.20.80">
    <property type="entry name" value="Glycosidases"/>
    <property type="match status" value="1"/>
</dbReference>
<dbReference type="UniPathway" id="UPA00667"/>
<keyword evidence="6" id="KW-0119">Carbohydrate metabolism</keyword>
<evidence type="ECO:0000256" key="5">
    <source>
        <dbReference type="ARBA" id="ARBA00022801"/>
    </source>
</evidence>
<evidence type="ECO:0000256" key="8">
    <source>
        <dbReference type="ARBA" id="ARBA00037415"/>
    </source>
</evidence>
<evidence type="ECO:0000313" key="10">
    <source>
        <dbReference type="EMBL" id="TBU22399.1"/>
    </source>
</evidence>
<evidence type="ECO:0000256" key="2">
    <source>
        <dbReference type="ARBA" id="ARBA00004834"/>
    </source>
</evidence>
<organism evidence="10">
    <name type="scientific">Dichomitus squalens</name>
    <dbReference type="NCBI Taxonomy" id="114155"/>
    <lineage>
        <taxon>Eukaryota</taxon>
        <taxon>Fungi</taxon>
        <taxon>Dikarya</taxon>
        <taxon>Basidiomycota</taxon>
        <taxon>Agaricomycotina</taxon>
        <taxon>Agaricomycetes</taxon>
        <taxon>Polyporales</taxon>
        <taxon>Polyporaceae</taxon>
        <taxon>Dichomitus</taxon>
    </lineage>
</organism>
<sequence>MSDQTTEQVSPAINIFPSFTIAPVSPYIFSGFLEHLGRCIYGGILPSTRTTFPYTPRKPCPEAQFTETPAALLTSEGFRADVLEVLRDELRVPLVRWPGGNFVSSYNWKDGIGPRKERKRRPELAWNGEESNQFGTDEVWMLKLWTSRFIAWCRAAKIEPYIVLNMGTGTLEDALHWIEYCNGTGDTYYANLRRKNTGRDEAYGVKYWGLGNEVWGEWQVGQQTASAYATKARQWAHAIRLVDPDVILVGCGETGINAWDGVVLDELADKVDLHSIHLYTGFGPRDRSQTEREYGRSVYGPDAAEYSIEVCKGLINKARFAKGVSKPIKIAFDEYGVWDETVGTPENGLEQFYNLADALAMASWLNVFVRHADVVDIACIAQSVNVISPLVTSATGLFRQTIYWPLFLFSKYMRDGISVKLTVTSPKFSGETLPRWISSIKGFPSDLDVSAVLYTDPSAKTRSLRVAVVNRSETSSYDVPLRVAFERVGGQVEVHELWHADVKARNGWGNENEVRSKLRTVSWDGRWTFREHSFTLLVIPLE</sequence>
<dbReference type="EC" id="3.2.1.55" evidence="4"/>
<dbReference type="InterPro" id="IPR055235">
    <property type="entry name" value="ASD1_cat"/>
</dbReference>
<dbReference type="PANTHER" id="PTHR43576">
    <property type="entry name" value="ALPHA-L-ARABINOFURANOSIDASE C-RELATED"/>
    <property type="match status" value="1"/>
</dbReference>
<evidence type="ECO:0000256" key="1">
    <source>
        <dbReference type="ARBA" id="ARBA00001462"/>
    </source>
</evidence>
<comment type="pathway">
    <text evidence="2">Glycan metabolism; L-arabinan degradation.</text>
</comment>
<comment type="similarity">
    <text evidence="3">Belongs to the glycosyl hydrolase 51 family.</text>
</comment>
<dbReference type="AlphaFoldDB" id="A0A4Q9M684"/>
<keyword evidence="7" id="KW-0326">Glycosidase</keyword>
<keyword evidence="5 10" id="KW-0378">Hydrolase</keyword>
<evidence type="ECO:0000259" key="9">
    <source>
        <dbReference type="SMART" id="SM00813"/>
    </source>
</evidence>
<dbReference type="Gene3D" id="2.60.40.1180">
    <property type="entry name" value="Golgi alpha-mannosidase II"/>
    <property type="match status" value="1"/>
</dbReference>
<dbReference type="GO" id="GO:0046556">
    <property type="term" value="F:alpha-L-arabinofuranosidase activity"/>
    <property type="evidence" value="ECO:0007669"/>
    <property type="project" value="UniProtKB-EC"/>
</dbReference>
<evidence type="ECO:0000256" key="7">
    <source>
        <dbReference type="ARBA" id="ARBA00023295"/>
    </source>
</evidence>
<evidence type="ECO:0000256" key="4">
    <source>
        <dbReference type="ARBA" id="ARBA00012670"/>
    </source>
</evidence>
<dbReference type="GO" id="GO:0046373">
    <property type="term" value="P:L-arabinose metabolic process"/>
    <property type="evidence" value="ECO:0007669"/>
    <property type="project" value="InterPro"/>
</dbReference>
<reference evidence="10" key="1">
    <citation type="submission" date="2019-01" db="EMBL/GenBank/DDBJ databases">
        <title>Draft genome sequences of three monokaryotic isolates of the white-rot basidiomycete fungus Dichomitus squalens.</title>
        <authorList>
            <consortium name="DOE Joint Genome Institute"/>
            <person name="Lopez S.C."/>
            <person name="Andreopoulos B."/>
            <person name="Pangilinan J."/>
            <person name="Lipzen A."/>
            <person name="Riley R."/>
            <person name="Ahrendt S."/>
            <person name="Ng V."/>
            <person name="Barry K."/>
            <person name="Daum C."/>
            <person name="Grigoriev I.V."/>
            <person name="Hilden K.S."/>
            <person name="Makela M.R."/>
            <person name="de Vries R.P."/>
        </authorList>
    </citation>
    <scope>NUCLEOTIDE SEQUENCE [LARGE SCALE GENOMIC DNA]</scope>
    <source>
        <strain evidence="10">OM18370.1</strain>
    </source>
</reference>
<name>A0A4Q9M684_9APHY</name>
<dbReference type="SUPFAM" id="SSF51445">
    <property type="entry name" value="(Trans)glycosidases"/>
    <property type="match status" value="1"/>
</dbReference>
<dbReference type="SUPFAM" id="SSF51011">
    <property type="entry name" value="Glycosyl hydrolase domain"/>
    <property type="match status" value="1"/>
</dbReference>
<dbReference type="InterPro" id="IPR013780">
    <property type="entry name" value="Glyco_hydro_b"/>
</dbReference>
<feature type="domain" description="Alpha-L-arabinofuranosidase C-terminal" evidence="9">
    <location>
        <begin position="333"/>
        <end position="533"/>
    </location>
</feature>
<protein>
    <recommendedName>
        <fullName evidence="4">non-reducing end alpha-L-arabinofuranosidase</fullName>
        <ecNumber evidence="4">3.2.1.55</ecNumber>
    </recommendedName>
</protein>
<comment type="catalytic activity">
    <reaction evidence="1">
        <text>Hydrolysis of terminal non-reducing alpha-L-arabinofuranoside residues in alpha-L-arabinosides.</text>
        <dbReference type="EC" id="3.2.1.55"/>
    </reaction>
</comment>
<dbReference type="OrthoDB" id="3032304at2759"/>
<proteinExistence type="inferred from homology"/>
<dbReference type="PANTHER" id="PTHR43576:SF3">
    <property type="entry name" value="ALPHA-L-ARABINOFURANOSIDASE C"/>
    <property type="match status" value="1"/>
</dbReference>
<accession>A0A4Q9M684</accession>
<comment type="function">
    <text evidence="8">Alpha-L-arabinofuranosidase involved in the degradation of arabinoxylan, a major component of plant hemicellulose. Acts only on small linear 1,5-alpha-linked L-arabinofuranosyl oligosaccharides.</text>
</comment>
<dbReference type="EMBL" id="ML143544">
    <property type="protein sequence ID" value="TBU22399.1"/>
    <property type="molecule type" value="Genomic_DNA"/>
</dbReference>
<dbReference type="Pfam" id="PF22848">
    <property type="entry name" value="ASD1_dom"/>
    <property type="match status" value="1"/>
</dbReference>
<evidence type="ECO:0000256" key="3">
    <source>
        <dbReference type="ARBA" id="ARBA00007186"/>
    </source>
</evidence>
<dbReference type="InterPro" id="IPR017853">
    <property type="entry name" value="GH"/>
</dbReference>
<dbReference type="Pfam" id="PF06964">
    <property type="entry name" value="Alpha-L-AF_C"/>
    <property type="match status" value="1"/>
</dbReference>
<gene>
    <name evidence="10" type="ORF">BD311DRAFT_743027</name>
</gene>
<evidence type="ECO:0000256" key="6">
    <source>
        <dbReference type="ARBA" id="ARBA00023277"/>
    </source>
</evidence>